<evidence type="ECO:0000256" key="1">
    <source>
        <dbReference type="SAM" id="MobiDB-lite"/>
    </source>
</evidence>
<evidence type="ECO:0008006" key="4">
    <source>
        <dbReference type="Google" id="ProtNLM"/>
    </source>
</evidence>
<proteinExistence type="predicted"/>
<dbReference type="InterPro" id="IPR029063">
    <property type="entry name" value="SAM-dependent_MTases_sf"/>
</dbReference>
<keyword evidence="3" id="KW-1185">Reference proteome</keyword>
<evidence type="ECO:0000313" key="3">
    <source>
        <dbReference type="Proteomes" id="UP000050786"/>
    </source>
</evidence>
<name>A0A0P1E6L5_9RHOB</name>
<sequence>MGIDYSSAKKLIRHASEHGMGQRVLMLGRQRMQVKDRLVPALDRLLDELKLDMTFADLQQEDGYTETFFKALGATTVDSLDISDFEGANLIHDLNAPVPDDLPRDYDLVFDGGTTEHIFDVATCMDNLNTLLAPNGMLCACSPGNNWFAHGFYQFGPELVYGYWKHGCGFDVLDCVMLPEMPRDKELAIPDPASKGTRPRMRGKMPNQRVYLYYEVRKGAQAHRWNRALQTDYVRKWGDHEVASDKDDGEFAEMRRAQTQAASKAETS</sequence>
<dbReference type="AlphaFoldDB" id="A0A0P1E6L5"/>
<dbReference type="SUPFAM" id="SSF53335">
    <property type="entry name" value="S-adenosyl-L-methionine-dependent methyltransferases"/>
    <property type="match status" value="1"/>
</dbReference>
<dbReference type="RefSeq" id="WP_058274401.1">
    <property type="nucleotide sequence ID" value="NZ_CYPS01000046.1"/>
</dbReference>
<dbReference type="Gene3D" id="3.40.50.150">
    <property type="entry name" value="Vaccinia Virus protein VP39"/>
    <property type="match status" value="1"/>
</dbReference>
<feature type="compositionally biased region" description="Polar residues" evidence="1">
    <location>
        <begin position="257"/>
        <end position="268"/>
    </location>
</feature>
<dbReference type="Proteomes" id="UP000050786">
    <property type="component" value="Unassembled WGS sequence"/>
</dbReference>
<organism evidence="2 3">
    <name type="scientific">Ruegeria atlantica</name>
    <dbReference type="NCBI Taxonomy" id="81569"/>
    <lineage>
        <taxon>Bacteria</taxon>
        <taxon>Pseudomonadati</taxon>
        <taxon>Pseudomonadota</taxon>
        <taxon>Alphaproteobacteria</taxon>
        <taxon>Rhodobacterales</taxon>
        <taxon>Roseobacteraceae</taxon>
        <taxon>Ruegeria</taxon>
    </lineage>
</organism>
<dbReference type="EMBL" id="CYPS01000046">
    <property type="protein sequence ID" value="CUH44424.1"/>
    <property type="molecule type" value="Genomic_DNA"/>
</dbReference>
<evidence type="ECO:0000313" key="2">
    <source>
        <dbReference type="EMBL" id="CUH44424.1"/>
    </source>
</evidence>
<accession>A0A0P1E6L5</accession>
<reference evidence="3" key="1">
    <citation type="submission" date="2015-09" db="EMBL/GenBank/DDBJ databases">
        <authorList>
            <person name="Rodrigo-Torres L."/>
            <person name="Arahal D.R."/>
        </authorList>
    </citation>
    <scope>NUCLEOTIDE SEQUENCE [LARGE SCALE GENOMIC DNA]</scope>
    <source>
        <strain evidence="3">CECT 4293</strain>
    </source>
</reference>
<gene>
    <name evidence="2" type="ORF">RUM4293_03325</name>
</gene>
<protein>
    <recommendedName>
        <fullName evidence="4">Methyltransferase domain protein</fullName>
    </recommendedName>
</protein>
<feature type="region of interest" description="Disordered" evidence="1">
    <location>
        <begin position="245"/>
        <end position="268"/>
    </location>
</feature>